<evidence type="ECO:0000313" key="1">
    <source>
        <dbReference type="EMBL" id="QOS69236.1"/>
    </source>
</evidence>
<dbReference type="KEGG" id="egd:GS424_005160"/>
<dbReference type="Proteomes" id="UP000478463">
    <property type="component" value="Chromosome"/>
</dbReference>
<proteinExistence type="predicted"/>
<organism evidence="1 2">
    <name type="scientific">Eggerthella guodeyinii</name>
    <dbReference type="NCBI Taxonomy" id="2690837"/>
    <lineage>
        <taxon>Bacteria</taxon>
        <taxon>Bacillati</taxon>
        <taxon>Actinomycetota</taxon>
        <taxon>Coriobacteriia</taxon>
        <taxon>Eggerthellales</taxon>
        <taxon>Eggerthellaceae</taxon>
        <taxon>Eggerthella</taxon>
    </lineage>
</organism>
<dbReference type="SUPFAM" id="SSF55729">
    <property type="entry name" value="Acyl-CoA N-acyltransferases (Nat)"/>
    <property type="match status" value="1"/>
</dbReference>
<protein>
    <recommendedName>
        <fullName evidence="3">GNAT family N-acetyltransferase</fullName>
    </recommendedName>
</protein>
<dbReference type="InterPro" id="IPR016181">
    <property type="entry name" value="Acyl_CoA_acyltransferase"/>
</dbReference>
<dbReference type="RefSeq" id="WP_160943134.1">
    <property type="nucleotide sequence ID" value="NZ_CP063310.1"/>
</dbReference>
<gene>
    <name evidence="1" type="ORF">GS424_005160</name>
</gene>
<reference evidence="1 2" key="1">
    <citation type="submission" date="2020-10" db="EMBL/GenBank/DDBJ databases">
        <title>Eggerthella sp. nov., isolated from human feces.</title>
        <authorList>
            <person name="Yajun G."/>
        </authorList>
    </citation>
    <scope>NUCLEOTIDE SEQUENCE [LARGE SCALE GENOMIC DNA]</scope>
    <source>
        <strain evidence="1 2">HF-1101</strain>
    </source>
</reference>
<evidence type="ECO:0008006" key="3">
    <source>
        <dbReference type="Google" id="ProtNLM"/>
    </source>
</evidence>
<sequence length="220" mass="23932">MTAVVDAALARPMELACAGTCRQLQEARRINSSFRFARREDIGLISDLRCAQSLEYWGMDPSFDAGAFRRATEAYLERNLGTRILFGIIEDRAEVASVSGLEMNDRLPTLGSAGEACGAGERSATIVSCYTPAAHRGHGYMGQMLDIWMSLATLLNVDALYLESHNPSMQRMAESDGYRLVSNKYKLSLEGGAAYGEAIGTSARIGLDERREAAAAHRLG</sequence>
<dbReference type="EMBL" id="CP063310">
    <property type="protein sequence ID" value="QOS69236.1"/>
    <property type="molecule type" value="Genomic_DNA"/>
</dbReference>
<dbReference type="AlphaFoldDB" id="A0A6L7IV88"/>
<name>A0A6L7IV88_9ACTN</name>
<dbReference type="Gene3D" id="3.40.630.30">
    <property type="match status" value="1"/>
</dbReference>
<evidence type="ECO:0000313" key="2">
    <source>
        <dbReference type="Proteomes" id="UP000478463"/>
    </source>
</evidence>
<accession>A0A6L7IV88</accession>